<proteinExistence type="predicted"/>
<name>A0A366E3P5_9NOCA</name>
<feature type="transmembrane region" description="Helical" evidence="1">
    <location>
        <begin position="14"/>
        <end position="36"/>
    </location>
</feature>
<evidence type="ECO:0000313" key="2">
    <source>
        <dbReference type="EMBL" id="RBO96144.1"/>
    </source>
</evidence>
<comment type="caution">
    <text evidence="2">The sequence shown here is derived from an EMBL/GenBank/DDBJ whole genome shotgun (WGS) entry which is preliminary data.</text>
</comment>
<keyword evidence="3" id="KW-1185">Reference proteome</keyword>
<dbReference type="Proteomes" id="UP000252586">
    <property type="component" value="Unassembled WGS sequence"/>
</dbReference>
<dbReference type="OrthoDB" id="3389565at2"/>
<gene>
    <name evidence="2" type="ORF">DFR74_101155</name>
</gene>
<sequence length="187" mass="20369">MRDGGEERAGGMPAWWMVWALTTGSVAVLCCGLAIWRQLVDGDATYTLLAGGGLVLAGLSWLFCTLSGMFLRRRGNLLSLVAPAVVLASWSLLWSGGPERLGWWLSEGAMNSAAAECVPTNDQSRFGVYTITRVDRYSGGCLFHNSSSLIGTAGFAHFEHEPPVPSPGDSVAYRFTHFDGDWYRFLR</sequence>
<accession>A0A366E3P5</accession>
<dbReference type="AlphaFoldDB" id="A0A366E3P5"/>
<protein>
    <submittedName>
        <fullName evidence="2">Uncharacterized protein</fullName>
    </submittedName>
</protein>
<feature type="transmembrane region" description="Helical" evidence="1">
    <location>
        <begin position="48"/>
        <end position="71"/>
    </location>
</feature>
<keyword evidence="1" id="KW-1133">Transmembrane helix</keyword>
<dbReference type="EMBL" id="QNRE01000001">
    <property type="protein sequence ID" value="RBO96144.1"/>
    <property type="molecule type" value="Genomic_DNA"/>
</dbReference>
<reference evidence="2 3" key="1">
    <citation type="submission" date="2018-06" db="EMBL/GenBank/DDBJ databases">
        <title>Genomic Encyclopedia of Type Strains, Phase IV (KMG-IV): sequencing the most valuable type-strain genomes for metagenomic binning, comparative biology and taxonomic classification.</title>
        <authorList>
            <person name="Goeker M."/>
        </authorList>
    </citation>
    <scope>NUCLEOTIDE SEQUENCE [LARGE SCALE GENOMIC DNA]</scope>
    <source>
        <strain evidence="2 3">DSM 44599</strain>
    </source>
</reference>
<evidence type="ECO:0000313" key="3">
    <source>
        <dbReference type="Proteomes" id="UP000252586"/>
    </source>
</evidence>
<keyword evidence="1" id="KW-0812">Transmembrane</keyword>
<evidence type="ECO:0000256" key="1">
    <source>
        <dbReference type="SAM" id="Phobius"/>
    </source>
</evidence>
<keyword evidence="1" id="KW-0472">Membrane</keyword>
<organism evidence="2 3">
    <name type="scientific">Nocardia puris</name>
    <dbReference type="NCBI Taxonomy" id="208602"/>
    <lineage>
        <taxon>Bacteria</taxon>
        <taxon>Bacillati</taxon>
        <taxon>Actinomycetota</taxon>
        <taxon>Actinomycetes</taxon>
        <taxon>Mycobacteriales</taxon>
        <taxon>Nocardiaceae</taxon>
        <taxon>Nocardia</taxon>
    </lineage>
</organism>
<dbReference type="RefSeq" id="WP_113974902.1">
    <property type="nucleotide sequence ID" value="NZ_CP107943.1"/>
</dbReference>